<accession>A0A919A8K7</accession>
<dbReference type="AlphaFoldDB" id="A0A919A8K7"/>
<dbReference type="Proteomes" id="UP000641386">
    <property type="component" value="Unassembled WGS sequence"/>
</dbReference>
<proteinExistence type="predicted"/>
<comment type="caution">
    <text evidence="1">The sequence shown here is derived from an EMBL/GenBank/DDBJ whole genome shotgun (WGS) entry which is preliminary data.</text>
</comment>
<gene>
    <name evidence="1" type="ORF">GCM10014715_56680</name>
</gene>
<organism evidence="1 2">
    <name type="scientific">Streptomyces spiralis</name>
    <dbReference type="NCBI Taxonomy" id="66376"/>
    <lineage>
        <taxon>Bacteria</taxon>
        <taxon>Bacillati</taxon>
        <taxon>Actinomycetota</taxon>
        <taxon>Actinomycetes</taxon>
        <taxon>Kitasatosporales</taxon>
        <taxon>Streptomycetaceae</taxon>
        <taxon>Streptomyces</taxon>
    </lineage>
</organism>
<evidence type="ECO:0000313" key="2">
    <source>
        <dbReference type="Proteomes" id="UP000641386"/>
    </source>
</evidence>
<sequence length="120" mass="13240">MGLLSALLITGLADQRDRGVVVIGYVARVTDRDPLVPALTGLLVDIVWWLESCGDEEVDPDSAVKMMESVGWVLLQLPSDQRERLFQLLADLAEAEQDPARREFLASFPVAIGMVEDEES</sequence>
<reference evidence="1" key="2">
    <citation type="submission" date="2020-09" db="EMBL/GenBank/DDBJ databases">
        <authorList>
            <person name="Sun Q."/>
            <person name="Ohkuma M."/>
        </authorList>
    </citation>
    <scope>NUCLEOTIDE SEQUENCE</scope>
    <source>
        <strain evidence="1">JCM 3302</strain>
    </source>
</reference>
<evidence type="ECO:0000313" key="1">
    <source>
        <dbReference type="EMBL" id="GHE93037.1"/>
    </source>
</evidence>
<name>A0A919A8K7_9ACTN</name>
<reference evidence="1" key="1">
    <citation type="journal article" date="2014" name="Int. J. Syst. Evol. Microbiol.">
        <title>Complete genome sequence of Corynebacterium casei LMG S-19264T (=DSM 44701T), isolated from a smear-ripened cheese.</title>
        <authorList>
            <consortium name="US DOE Joint Genome Institute (JGI-PGF)"/>
            <person name="Walter F."/>
            <person name="Albersmeier A."/>
            <person name="Kalinowski J."/>
            <person name="Ruckert C."/>
        </authorList>
    </citation>
    <scope>NUCLEOTIDE SEQUENCE</scope>
    <source>
        <strain evidence="1">JCM 3302</strain>
    </source>
</reference>
<protein>
    <submittedName>
        <fullName evidence="1">Uncharacterized protein</fullName>
    </submittedName>
</protein>
<dbReference type="EMBL" id="BNBC01000031">
    <property type="protein sequence ID" value="GHE93037.1"/>
    <property type="molecule type" value="Genomic_DNA"/>
</dbReference>
<keyword evidence="2" id="KW-1185">Reference proteome</keyword>